<evidence type="ECO:0000259" key="7">
    <source>
        <dbReference type="Pfam" id="PF00931"/>
    </source>
</evidence>
<feature type="domain" description="R13L1/DRL21-like LRR repeat region" evidence="10">
    <location>
        <begin position="702"/>
        <end position="829"/>
    </location>
</feature>
<comment type="similarity">
    <text evidence="1">Belongs to the disease resistance NB-LRR family.</text>
</comment>
<dbReference type="GO" id="GO:0006952">
    <property type="term" value="P:defense response"/>
    <property type="evidence" value="ECO:0007669"/>
    <property type="project" value="UniProtKB-KW"/>
</dbReference>
<keyword evidence="4" id="KW-0547">Nucleotide-binding</keyword>
<dbReference type="GO" id="GO:0051707">
    <property type="term" value="P:response to other organism"/>
    <property type="evidence" value="ECO:0007669"/>
    <property type="project" value="UniProtKB-ARBA"/>
</dbReference>
<dbReference type="SUPFAM" id="SSF52540">
    <property type="entry name" value="P-loop containing nucleoside triphosphate hydrolases"/>
    <property type="match status" value="1"/>
</dbReference>
<dbReference type="Pfam" id="PF25019">
    <property type="entry name" value="LRR_R13L1-DRL21"/>
    <property type="match status" value="1"/>
</dbReference>
<evidence type="ECO:0000313" key="11">
    <source>
        <dbReference type="EMBL" id="CAK9175691.1"/>
    </source>
</evidence>
<dbReference type="SUPFAM" id="SSF52047">
    <property type="entry name" value="RNI-like"/>
    <property type="match status" value="1"/>
</dbReference>
<evidence type="ECO:0000256" key="3">
    <source>
        <dbReference type="ARBA" id="ARBA00022737"/>
    </source>
</evidence>
<evidence type="ECO:0000259" key="8">
    <source>
        <dbReference type="Pfam" id="PF18052"/>
    </source>
</evidence>
<keyword evidence="12" id="KW-1185">Reference proteome</keyword>
<evidence type="ECO:0000256" key="2">
    <source>
        <dbReference type="ARBA" id="ARBA00022614"/>
    </source>
</evidence>
<sequence>MALVEVFLGAFMTVLFERLASHELLNFARREGIHAQLEKLSVMLMTIRAVLSDAEAKQITEEAVKLWLNRLSDLAYDLDDLLDEIATEALAHELKSEPEEATTSKVRRFIPTCCTNFRRSVSLKIKMGPKIEEITARLQDIAKLKNDLDLRVNREAMSNTETKRLPTSCLPIEPHVYGREDEKKEILGLVFRDEACNDEPCIIPIVGMGGVGKTTLAQFVYNDEKVGEFFDLRAWVCVSEVFDVFMITRIIHEAVTKERCVFKDFSLLQESLNKKLSGRKFFIVLDDVWNQDYEKWDLLRVPFRVGLPGSKIVVTTRNEGVASIMGSVPAYRLNVLAESDCLCLLAQHALGTRNFDDHPNLGVIGKDIVKKCARLPLAAKTIGGLLRTKHSPKEWKDVLNSKIWELTEHKSGILPALRLSYQHLPSQLKQMFAYCAVFPKDYEFDKDELVLLWMAQGFLQQSKGMEESMEELGDKCFSELLSRSFFQRSGGTESKFVMHELLNDLAQYVAEEICFRLDDNMESNERCKISQKARHSSFIRHKYEVYKRFKAFHELQRLRTFIPLPLYKLEFWIKSYLSNSIVVNLLPNLRCLRVLSLSGYEISELPNSIGDLKNLRYLNLSQTLIKWLPESVNTLYNLQTLSLRGCRFLCKLPTHIGNLVNLRHLDLRDTPKLEEMPSGIGRLKCLQTLPKILVRKNSGFGLRDLNSLLLLRGMLSVVGLENVMDVRDAEDANLSGKQYLNELEFQWNSDIEDTQREGLQVNVLDMLRPHRELKSLKIELYKGITFPSWIGDLSFSKTMYISLEGCTKCESLPPLGQLPLLKELYIKDMHAVKSVGAEFYCSGSTLEIPFLSLEILQFNKMLEWKEWSFSYGVDFRGSFPCLRELTIQNCPKLVGVPLLRLLSLCKLEIENCDQAVLKSFTQLPSLRRLKIKNVSGIIHLQTEFTNGLVSLEDLEFWNCAALVTLWQNGITPESLSCCKRVAVWHCPLLVQLLEVDQMLPCNLERLQVDSCENLERLPYGLKSHTSLKEVEIRKCPKLVSFPEESLPPMLRRLCIVEADSLESIPNCITRLEVLELRKCSSLRSLPTNTPLSALKSVSIWDCRNLEWVKETVEQSITSGSFGISNWPNLGSLRVGLREFVCGLNYQIDHSPSGSGLLTPNLVSLYISGFENPFSFPSQSHSLIFLKSLSIRDCRSLESFPGWNFPRNLETLFISNCRELKPLSEWGLQRLSSLRRFTMERLYPELLSFPDSCFLPPTLTNLYIDGFSNLESLSEGLRNLTSLEHLKINNCPKIKSLSEGLQNLTSLEHLEIKKCPELGSLPNERILDTLSSLVITRCPLLEERCYKEKGVDWPKIAHIPCVRNSSLS</sequence>
<dbReference type="InterPro" id="IPR058922">
    <property type="entry name" value="WHD_DRP"/>
</dbReference>
<comment type="caution">
    <text evidence="11">The sequence shown here is derived from an EMBL/GenBank/DDBJ whole genome shotgun (WGS) entry which is preliminary data.</text>
</comment>
<dbReference type="PANTHER" id="PTHR36766:SF51">
    <property type="entry name" value="DISEASE RESISTANCE RPP13-LIKE PROTEIN 1"/>
    <property type="match status" value="1"/>
</dbReference>
<dbReference type="Gene3D" id="1.10.10.10">
    <property type="entry name" value="Winged helix-like DNA-binding domain superfamily/Winged helix DNA-binding domain"/>
    <property type="match status" value="1"/>
</dbReference>
<dbReference type="InterPro" id="IPR041118">
    <property type="entry name" value="Rx_N"/>
</dbReference>
<dbReference type="FunFam" id="3.40.50.300:FF:001091">
    <property type="entry name" value="Probable disease resistance protein At1g61300"/>
    <property type="match status" value="1"/>
</dbReference>
<organism evidence="11 12">
    <name type="scientific">Ilex paraguariensis</name>
    <name type="common">yerba mate</name>
    <dbReference type="NCBI Taxonomy" id="185542"/>
    <lineage>
        <taxon>Eukaryota</taxon>
        <taxon>Viridiplantae</taxon>
        <taxon>Streptophyta</taxon>
        <taxon>Embryophyta</taxon>
        <taxon>Tracheophyta</taxon>
        <taxon>Spermatophyta</taxon>
        <taxon>Magnoliopsida</taxon>
        <taxon>eudicotyledons</taxon>
        <taxon>Gunneridae</taxon>
        <taxon>Pentapetalae</taxon>
        <taxon>asterids</taxon>
        <taxon>campanulids</taxon>
        <taxon>Aquifoliales</taxon>
        <taxon>Aquifoliaceae</taxon>
        <taxon>Ilex</taxon>
    </lineage>
</organism>
<dbReference type="Proteomes" id="UP001642360">
    <property type="component" value="Unassembled WGS sequence"/>
</dbReference>
<keyword evidence="3" id="KW-0677">Repeat</keyword>
<evidence type="ECO:0008006" key="13">
    <source>
        <dbReference type="Google" id="ProtNLM"/>
    </source>
</evidence>
<evidence type="ECO:0000256" key="4">
    <source>
        <dbReference type="ARBA" id="ARBA00022741"/>
    </source>
</evidence>
<dbReference type="Pfam" id="PF23559">
    <property type="entry name" value="WHD_DRP"/>
    <property type="match status" value="1"/>
</dbReference>
<keyword evidence="2" id="KW-0433">Leucine-rich repeat</keyword>
<reference evidence="11 12" key="1">
    <citation type="submission" date="2024-02" db="EMBL/GenBank/DDBJ databases">
        <authorList>
            <person name="Vignale AGUSTIN F."/>
            <person name="Sosa J E."/>
            <person name="Modenutti C."/>
        </authorList>
    </citation>
    <scope>NUCLEOTIDE SEQUENCE [LARGE SCALE GENOMIC DNA]</scope>
</reference>
<keyword evidence="6" id="KW-0067">ATP-binding</keyword>
<accession>A0ABC8U2L9</accession>
<dbReference type="PRINTS" id="PR00364">
    <property type="entry name" value="DISEASERSIST"/>
</dbReference>
<keyword evidence="5" id="KW-0611">Plant defense</keyword>
<dbReference type="InterPro" id="IPR002182">
    <property type="entry name" value="NB-ARC"/>
</dbReference>
<dbReference type="InterPro" id="IPR027417">
    <property type="entry name" value="P-loop_NTPase"/>
</dbReference>
<gene>
    <name evidence="11" type="ORF">ILEXP_LOCUS45500</name>
</gene>
<evidence type="ECO:0000256" key="5">
    <source>
        <dbReference type="ARBA" id="ARBA00022821"/>
    </source>
</evidence>
<evidence type="ECO:0000259" key="10">
    <source>
        <dbReference type="Pfam" id="PF25019"/>
    </source>
</evidence>
<dbReference type="Pfam" id="PF18052">
    <property type="entry name" value="Rx_N"/>
    <property type="match status" value="1"/>
</dbReference>
<dbReference type="InterPro" id="IPR032675">
    <property type="entry name" value="LRR_dom_sf"/>
</dbReference>
<dbReference type="Pfam" id="PF00931">
    <property type="entry name" value="NB-ARC"/>
    <property type="match status" value="1"/>
</dbReference>
<feature type="domain" description="NB-ARC" evidence="7">
    <location>
        <begin position="197"/>
        <end position="349"/>
    </location>
</feature>
<feature type="domain" description="Disease resistance N-terminal" evidence="8">
    <location>
        <begin position="10"/>
        <end position="96"/>
    </location>
</feature>
<name>A0ABC8U2L9_9AQUA</name>
<feature type="domain" description="Disease resistance protein winged helix" evidence="9">
    <location>
        <begin position="437"/>
        <end position="506"/>
    </location>
</feature>
<proteinExistence type="inferred from homology"/>
<protein>
    <recommendedName>
        <fullName evidence="13">Disease resistance RPP13-like protein 1</fullName>
    </recommendedName>
</protein>
<dbReference type="Gene3D" id="3.80.10.10">
    <property type="entry name" value="Ribonuclease Inhibitor"/>
    <property type="match status" value="4"/>
</dbReference>
<dbReference type="Gene3D" id="3.40.50.300">
    <property type="entry name" value="P-loop containing nucleotide triphosphate hydrolases"/>
    <property type="match status" value="1"/>
</dbReference>
<evidence type="ECO:0000256" key="1">
    <source>
        <dbReference type="ARBA" id="ARBA00008894"/>
    </source>
</evidence>
<evidence type="ECO:0000259" key="9">
    <source>
        <dbReference type="Pfam" id="PF23559"/>
    </source>
</evidence>
<dbReference type="InterPro" id="IPR036388">
    <property type="entry name" value="WH-like_DNA-bd_sf"/>
</dbReference>
<dbReference type="SUPFAM" id="SSF52058">
    <property type="entry name" value="L domain-like"/>
    <property type="match status" value="2"/>
</dbReference>
<evidence type="ECO:0000256" key="6">
    <source>
        <dbReference type="ARBA" id="ARBA00022840"/>
    </source>
</evidence>
<dbReference type="InterPro" id="IPR056789">
    <property type="entry name" value="LRR_R13L1-DRL21"/>
</dbReference>
<dbReference type="GO" id="GO:0005524">
    <property type="term" value="F:ATP binding"/>
    <property type="evidence" value="ECO:0007669"/>
    <property type="project" value="UniProtKB-KW"/>
</dbReference>
<dbReference type="EMBL" id="CAUOFW020006680">
    <property type="protein sequence ID" value="CAK9175691.1"/>
    <property type="molecule type" value="Genomic_DNA"/>
</dbReference>
<dbReference type="PANTHER" id="PTHR36766">
    <property type="entry name" value="PLANT BROAD-SPECTRUM MILDEW RESISTANCE PROTEIN RPW8"/>
    <property type="match status" value="1"/>
</dbReference>
<evidence type="ECO:0000313" key="12">
    <source>
        <dbReference type="Proteomes" id="UP001642360"/>
    </source>
</evidence>
<dbReference type="Gene3D" id="1.20.5.4130">
    <property type="match status" value="1"/>
</dbReference>